<organism evidence="10 12">
    <name type="scientific">Lactobacillus jensenii</name>
    <dbReference type="NCBI Taxonomy" id="109790"/>
    <lineage>
        <taxon>Bacteria</taxon>
        <taxon>Bacillati</taxon>
        <taxon>Bacillota</taxon>
        <taxon>Bacilli</taxon>
        <taxon>Lactobacillales</taxon>
        <taxon>Lactobacillaceae</taxon>
        <taxon>Lactobacillus</taxon>
    </lineage>
</organism>
<evidence type="ECO:0000256" key="4">
    <source>
        <dbReference type="ARBA" id="ARBA00022832"/>
    </source>
</evidence>
<keyword evidence="13" id="KW-1185">Reference proteome</keyword>
<feature type="domain" description="Acyl-ACP thioesterase-like C-terminal" evidence="9">
    <location>
        <begin position="149"/>
        <end position="238"/>
    </location>
</feature>
<keyword evidence="3" id="KW-0378">Hydrolase</keyword>
<keyword evidence="5" id="KW-0809">Transit peptide</keyword>
<dbReference type="InterPro" id="IPR002864">
    <property type="entry name" value="Acyl-ACP_thioesterase_NHD"/>
</dbReference>
<evidence type="ECO:0000256" key="2">
    <source>
        <dbReference type="ARBA" id="ARBA00022516"/>
    </source>
</evidence>
<reference evidence="11 13" key="2">
    <citation type="submission" date="2024-04" db="EMBL/GenBank/DDBJ databases">
        <title>Three lactobacilli isolated from voided urine samples from females with type 2 diabetes.</title>
        <authorList>
            <person name="Kula A."/>
            <person name="Stegman N."/>
            <person name="Putonti C."/>
        </authorList>
    </citation>
    <scope>NUCLEOTIDE SEQUENCE [LARGE SCALE GENOMIC DNA]</scope>
    <source>
        <strain evidence="11 13">1855</strain>
    </source>
</reference>
<dbReference type="InterPro" id="IPR049427">
    <property type="entry name" value="Acyl-ACP_TE_C"/>
</dbReference>
<evidence type="ECO:0000259" key="8">
    <source>
        <dbReference type="Pfam" id="PF01643"/>
    </source>
</evidence>
<dbReference type="Proteomes" id="UP000327236">
    <property type="component" value="Unassembled WGS sequence"/>
</dbReference>
<gene>
    <name evidence="11" type="ORF">AAC431_08150</name>
    <name evidence="10" type="ORF">F6H94_06940</name>
</gene>
<evidence type="ECO:0000256" key="5">
    <source>
        <dbReference type="ARBA" id="ARBA00022946"/>
    </source>
</evidence>
<dbReference type="GeneID" id="31742528"/>
<evidence type="ECO:0000313" key="10">
    <source>
        <dbReference type="EMBL" id="KAA9321137.1"/>
    </source>
</evidence>
<feature type="domain" description="Acyl-ACP thioesterase N-terminal hotdog" evidence="8">
    <location>
        <begin position="2"/>
        <end position="127"/>
    </location>
</feature>
<evidence type="ECO:0000259" key="9">
    <source>
        <dbReference type="Pfam" id="PF20791"/>
    </source>
</evidence>
<dbReference type="EMBL" id="VYWW01000033">
    <property type="protein sequence ID" value="KAA9321137.1"/>
    <property type="molecule type" value="Genomic_DNA"/>
</dbReference>
<dbReference type="InterPro" id="IPR045023">
    <property type="entry name" value="FATA/B"/>
</dbReference>
<keyword evidence="4" id="KW-0276">Fatty acid metabolism</keyword>
<comment type="similarity">
    <text evidence="1">Belongs to the acyl-ACP thioesterase family.</text>
</comment>
<dbReference type="Pfam" id="PF20791">
    <property type="entry name" value="Acyl-ACP_TE_C"/>
    <property type="match status" value="1"/>
</dbReference>
<sequence>MKYQEDYQIQYADCDETGHVKLQALIDIFMHVSNRQLENSQAGSKEMAMKNQGWVVTQYHMEFKRLPVVAEHVQVVTNPVGYNRFFEYRDFALIADNEEIIKVQSQWVILDLEKRRIVPADSEMMARFGSPLLKKNPQMRRLKKQEYYQQTRQYRVRYDDLDLNHHMTNSHYFSWMEDMLERKFLNTHEPEMVDIKFDKEVLYGQEVTSSLIINEQTSYHLISQGDQVATIAEITWKKRNNE</sequence>
<dbReference type="CDD" id="cd00586">
    <property type="entry name" value="4HBT"/>
    <property type="match status" value="2"/>
</dbReference>
<dbReference type="PANTHER" id="PTHR31727">
    <property type="entry name" value="OLEOYL-ACYL CARRIER PROTEIN THIOESTERASE 1, CHLOROPLASTIC"/>
    <property type="match status" value="1"/>
</dbReference>
<reference evidence="10 12" key="1">
    <citation type="submission" date="2019-09" db="EMBL/GenBank/DDBJ databases">
        <title>Draft genome sequence assemblies of isolates from the urinary tract.</title>
        <authorList>
            <person name="Mores C.R."/>
            <person name="Putonti C."/>
            <person name="Wolfe A.J."/>
        </authorList>
    </citation>
    <scope>NUCLEOTIDE SEQUENCE [LARGE SCALE GENOMIC DNA]</scope>
    <source>
        <strain evidence="10 12">UMB246</strain>
    </source>
</reference>
<dbReference type="GO" id="GO:0016297">
    <property type="term" value="F:fatty acyl-[ACP] hydrolase activity"/>
    <property type="evidence" value="ECO:0007669"/>
    <property type="project" value="InterPro"/>
</dbReference>
<dbReference type="GO" id="GO:0000036">
    <property type="term" value="F:acyl carrier activity"/>
    <property type="evidence" value="ECO:0007669"/>
    <property type="project" value="TreeGrafter"/>
</dbReference>
<dbReference type="Proteomes" id="UP001385848">
    <property type="component" value="Unassembled WGS sequence"/>
</dbReference>
<keyword evidence="6" id="KW-0443">Lipid metabolism</keyword>
<dbReference type="AlphaFoldDB" id="A0A5N1IB13"/>
<evidence type="ECO:0000256" key="7">
    <source>
        <dbReference type="ARBA" id="ARBA00023160"/>
    </source>
</evidence>
<dbReference type="Pfam" id="PF01643">
    <property type="entry name" value="Acyl-ACP_TE"/>
    <property type="match status" value="1"/>
</dbReference>
<keyword evidence="7" id="KW-0275">Fatty acid biosynthesis</keyword>
<evidence type="ECO:0000256" key="6">
    <source>
        <dbReference type="ARBA" id="ARBA00023098"/>
    </source>
</evidence>
<dbReference type="KEGG" id="lje:BUE77_02275"/>
<dbReference type="OrthoDB" id="9801517at2"/>
<comment type="caution">
    <text evidence="10">The sequence shown here is derived from an EMBL/GenBank/DDBJ whole genome shotgun (WGS) entry which is preliminary data.</text>
</comment>
<evidence type="ECO:0000313" key="13">
    <source>
        <dbReference type="Proteomes" id="UP001385848"/>
    </source>
</evidence>
<evidence type="ECO:0000313" key="11">
    <source>
        <dbReference type="EMBL" id="MEL0565881.1"/>
    </source>
</evidence>
<dbReference type="EMBL" id="JBBVUL010000020">
    <property type="protein sequence ID" value="MEL0565881.1"/>
    <property type="molecule type" value="Genomic_DNA"/>
</dbReference>
<dbReference type="PANTHER" id="PTHR31727:SF6">
    <property type="entry name" value="OLEOYL-ACYL CARRIER PROTEIN THIOESTERASE 1, CHLOROPLASTIC"/>
    <property type="match status" value="1"/>
</dbReference>
<evidence type="ECO:0000256" key="1">
    <source>
        <dbReference type="ARBA" id="ARBA00006500"/>
    </source>
</evidence>
<protein>
    <submittedName>
        <fullName evidence="11">Acyl-ACP thioesterase domain-containing protein</fullName>
    </submittedName>
    <submittedName>
        <fullName evidence="10">Acyl-[acyl-carrier-protein] thioesterase</fullName>
    </submittedName>
</protein>
<name>A0A5N1IB13_LACJE</name>
<proteinExistence type="inferred from homology"/>
<dbReference type="SUPFAM" id="SSF54637">
    <property type="entry name" value="Thioesterase/thiol ester dehydrase-isomerase"/>
    <property type="match status" value="2"/>
</dbReference>
<evidence type="ECO:0000313" key="12">
    <source>
        <dbReference type="Proteomes" id="UP000327236"/>
    </source>
</evidence>
<keyword evidence="2" id="KW-0444">Lipid biosynthesis</keyword>
<dbReference type="Gene3D" id="3.10.129.10">
    <property type="entry name" value="Hotdog Thioesterase"/>
    <property type="match status" value="1"/>
</dbReference>
<dbReference type="RefSeq" id="WP_006588113.1">
    <property type="nucleotide sequence ID" value="NZ_CATOUV010000001.1"/>
</dbReference>
<evidence type="ECO:0000256" key="3">
    <source>
        <dbReference type="ARBA" id="ARBA00022801"/>
    </source>
</evidence>
<accession>A0A5N1IB13</accession>
<dbReference type="InterPro" id="IPR029069">
    <property type="entry name" value="HotDog_dom_sf"/>
</dbReference>